<dbReference type="GO" id="GO:0019646">
    <property type="term" value="P:aerobic electron transport chain"/>
    <property type="evidence" value="ECO:0007669"/>
    <property type="project" value="InterPro"/>
</dbReference>
<dbReference type="Proteomes" id="UP000265341">
    <property type="component" value="Unassembled WGS sequence"/>
</dbReference>
<dbReference type="InterPro" id="IPR000298">
    <property type="entry name" value="Cyt_c_oxidase-like_su3"/>
</dbReference>
<dbReference type="InterPro" id="IPR024791">
    <property type="entry name" value="Cyt_c/ubiquinol_Oxase_su3"/>
</dbReference>
<feature type="domain" description="Heme-copper oxidase subunit III family profile" evidence="8">
    <location>
        <begin position="1"/>
        <end position="159"/>
    </location>
</feature>
<comment type="caution">
    <text evidence="9">The sequence shown here is derived from an EMBL/GenBank/DDBJ whole genome shotgun (WGS) entry which is preliminary data.</text>
</comment>
<dbReference type="InterPro" id="IPR035973">
    <property type="entry name" value="Cyt_c_oxidase_su3-like_sf"/>
</dbReference>
<evidence type="ECO:0000256" key="2">
    <source>
        <dbReference type="ARBA" id="ARBA00010581"/>
    </source>
</evidence>
<dbReference type="AlphaFoldDB" id="A0A399EZE0"/>
<dbReference type="PROSITE" id="PS50253">
    <property type="entry name" value="COX3"/>
    <property type="match status" value="1"/>
</dbReference>
<dbReference type="GO" id="GO:0004129">
    <property type="term" value="F:cytochrome-c oxidase activity"/>
    <property type="evidence" value="ECO:0007669"/>
    <property type="project" value="InterPro"/>
</dbReference>
<evidence type="ECO:0000256" key="4">
    <source>
        <dbReference type="ARBA" id="ARBA00022989"/>
    </source>
</evidence>
<comment type="similarity">
    <text evidence="2 6">Belongs to the cytochrome c oxidase subunit 3 family.</text>
</comment>
<dbReference type="SUPFAM" id="SSF81452">
    <property type="entry name" value="Cytochrome c oxidase subunit III-like"/>
    <property type="match status" value="1"/>
</dbReference>
<keyword evidence="3 6" id="KW-0812">Transmembrane</keyword>
<feature type="transmembrane region" description="Helical" evidence="7">
    <location>
        <begin position="64"/>
        <end position="82"/>
    </location>
</feature>
<keyword evidence="9" id="KW-0560">Oxidoreductase</keyword>
<dbReference type="InterPro" id="IPR013833">
    <property type="entry name" value="Cyt_c_oxidase_su3_a-hlx"/>
</dbReference>
<dbReference type="EMBL" id="QWLA01000001">
    <property type="protein sequence ID" value="RIH89917.1"/>
    <property type="molecule type" value="Genomic_DNA"/>
</dbReference>
<dbReference type="EC" id="1.9.3.1" evidence="9"/>
<gene>
    <name evidence="9" type="primary">ctaE_2</name>
    <name evidence="9" type="ORF">Mrose_00142</name>
</gene>
<evidence type="ECO:0000313" key="10">
    <source>
        <dbReference type="Proteomes" id="UP000265341"/>
    </source>
</evidence>
<keyword evidence="10" id="KW-1185">Reference proteome</keyword>
<evidence type="ECO:0000259" key="8">
    <source>
        <dbReference type="PROSITE" id="PS50253"/>
    </source>
</evidence>
<evidence type="ECO:0000313" key="9">
    <source>
        <dbReference type="EMBL" id="RIH89917.1"/>
    </source>
</evidence>
<feature type="transmembrane region" description="Helical" evidence="7">
    <location>
        <begin position="133"/>
        <end position="156"/>
    </location>
</feature>
<feature type="transmembrane region" description="Helical" evidence="7">
    <location>
        <begin position="102"/>
        <end position="121"/>
    </location>
</feature>
<sequence>MAVATVLFSALISAYLVRMNLPDWRSLPEPKLLWLNTALLGLSSLFLQRASWASRQLHLEATRRNLWLGGLLGFAFVVGQLLAWNQLQAMGYFLVSNPSSSFFYLMTALHALHLLGGLVAWGVVSSRTPPTPLAVELCTTYWHFLLLVWLVLYGLLLLT</sequence>
<dbReference type="GO" id="GO:0016491">
    <property type="term" value="F:oxidoreductase activity"/>
    <property type="evidence" value="ECO:0007669"/>
    <property type="project" value="UniProtKB-KW"/>
</dbReference>
<evidence type="ECO:0000256" key="5">
    <source>
        <dbReference type="ARBA" id="ARBA00023136"/>
    </source>
</evidence>
<organism evidence="9 10">
    <name type="scientific">Calidithermus roseus</name>
    <dbReference type="NCBI Taxonomy" id="1644118"/>
    <lineage>
        <taxon>Bacteria</taxon>
        <taxon>Thermotogati</taxon>
        <taxon>Deinococcota</taxon>
        <taxon>Deinococci</taxon>
        <taxon>Thermales</taxon>
        <taxon>Thermaceae</taxon>
        <taxon>Calidithermus</taxon>
    </lineage>
</organism>
<accession>A0A399EZE0</accession>
<dbReference type="PANTHER" id="PTHR11403">
    <property type="entry name" value="CYTOCHROME C OXIDASE SUBUNIT III"/>
    <property type="match status" value="1"/>
</dbReference>
<name>A0A399EZE0_9DEIN</name>
<protein>
    <submittedName>
        <fullName evidence="9">Putative cytochrome c oxidase subunit 3</fullName>
        <ecNumber evidence="9">1.9.3.1</ecNumber>
    </submittedName>
</protein>
<keyword evidence="4 7" id="KW-1133">Transmembrane helix</keyword>
<evidence type="ECO:0000256" key="7">
    <source>
        <dbReference type="SAM" id="Phobius"/>
    </source>
</evidence>
<feature type="transmembrane region" description="Helical" evidence="7">
    <location>
        <begin position="32"/>
        <end position="52"/>
    </location>
</feature>
<proteinExistence type="inferred from homology"/>
<evidence type="ECO:0000256" key="1">
    <source>
        <dbReference type="ARBA" id="ARBA00004141"/>
    </source>
</evidence>
<evidence type="ECO:0000256" key="6">
    <source>
        <dbReference type="RuleBase" id="RU003376"/>
    </source>
</evidence>
<dbReference type="Gene3D" id="1.20.120.80">
    <property type="entry name" value="Cytochrome c oxidase, subunit III, four-helix bundle"/>
    <property type="match status" value="1"/>
</dbReference>
<dbReference type="PANTHER" id="PTHR11403:SF10">
    <property type="entry name" value="CYTOCHROME C OXIDASE"/>
    <property type="match status" value="1"/>
</dbReference>
<comment type="subcellular location">
    <subcellularLocation>
        <location evidence="6">Cell membrane</location>
        <topology evidence="6">Multi-pass membrane protein</topology>
    </subcellularLocation>
    <subcellularLocation>
        <location evidence="1">Membrane</location>
        <topology evidence="1">Multi-pass membrane protein</topology>
    </subcellularLocation>
</comment>
<evidence type="ECO:0000256" key="3">
    <source>
        <dbReference type="ARBA" id="ARBA00022692"/>
    </source>
</evidence>
<dbReference type="GO" id="GO:0005886">
    <property type="term" value="C:plasma membrane"/>
    <property type="evidence" value="ECO:0007669"/>
    <property type="project" value="UniProtKB-SubCell"/>
</dbReference>
<reference evidence="9 10" key="1">
    <citation type="submission" date="2018-08" db="EMBL/GenBank/DDBJ databases">
        <title>Meiothermus roseus NBRC 110900 genome sequencing project.</title>
        <authorList>
            <person name="Da Costa M.S."/>
            <person name="Albuquerque L."/>
            <person name="Raposo P."/>
            <person name="Froufe H.J.C."/>
            <person name="Barroso C.S."/>
            <person name="Egas C."/>
        </authorList>
    </citation>
    <scope>NUCLEOTIDE SEQUENCE [LARGE SCALE GENOMIC DNA]</scope>
    <source>
        <strain evidence="9 10">NBRC 110900</strain>
    </source>
</reference>
<keyword evidence="5 7" id="KW-0472">Membrane</keyword>